<comment type="caution">
    <text evidence="2">The sequence shown here is derived from an EMBL/GenBank/DDBJ whole genome shotgun (WGS) entry which is preliminary data.</text>
</comment>
<sequence>MLRNLTRWQVLAGAGVLVVVVALLVTWLAWPDDKPAPRERQYKSTTACLLTDDKDLAGDLAKAAWAGMQDASLATLIKVQHLAITGPQTPANALTFYNSLGVQHCTVIIAAGDVPVAAMTQGYAGFPDIKQAAVGGDVQGKPITVVDASSPESIRNGVKTIVAASA</sequence>
<evidence type="ECO:0000313" key="2">
    <source>
        <dbReference type="EMBL" id="GAA4262717.1"/>
    </source>
</evidence>
<evidence type="ECO:0000256" key="1">
    <source>
        <dbReference type="SAM" id="Phobius"/>
    </source>
</evidence>
<keyword evidence="1" id="KW-1133">Transmembrane helix</keyword>
<reference evidence="3" key="1">
    <citation type="journal article" date="2019" name="Int. J. Syst. Evol. Microbiol.">
        <title>The Global Catalogue of Microorganisms (GCM) 10K type strain sequencing project: providing services to taxonomists for standard genome sequencing and annotation.</title>
        <authorList>
            <consortium name="The Broad Institute Genomics Platform"/>
            <consortium name="The Broad Institute Genome Sequencing Center for Infectious Disease"/>
            <person name="Wu L."/>
            <person name="Ma J."/>
        </authorList>
    </citation>
    <scope>NUCLEOTIDE SEQUENCE [LARGE SCALE GENOMIC DNA]</scope>
    <source>
        <strain evidence="3">JCM 17441</strain>
    </source>
</reference>
<name>A0ABP8DSF5_9ACTN</name>
<evidence type="ECO:0000313" key="3">
    <source>
        <dbReference type="Proteomes" id="UP001500620"/>
    </source>
</evidence>
<dbReference type="EMBL" id="BAABAT010000054">
    <property type="protein sequence ID" value="GAA4262717.1"/>
    <property type="molecule type" value="Genomic_DNA"/>
</dbReference>
<keyword evidence="1" id="KW-0812">Transmembrane</keyword>
<dbReference type="RefSeq" id="WP_345140521.1">
    <property type="nucleotide sequence ID" value="NZ_BAABAT010000054.1"/>
</dbReference>
<feature type="transmembrane region" description="Helical" evidence="1">
    <location>
        <begin position="6"/>
        <end position="30"/>
    </location>
</feature>
<organism evidence="2 3">
    <name type="scientific">Dactylosporangium darangshiense</name>
    <dbReference type="NCBI Taxonomy" id="579108"/>
    <lineage>
        <taxon>Bacteria</taxon>
        <taxon>Bacillati</taxon>
        <taxon>Actinomycetota</taxon>
        <taxon>Actinomycetes</taxon>
        <taxon>Micromonosporales</taxon>
        <taxon>Micromonosporaceae</taxon>
        <taxon>Dactylosporangium</taxon>
    </lineage>
</organism>
<keyword evidence="1" id="KW-0472">Membrane</keyword>
<evidence type="ECO:0008006" key="4">
    <source>
        <dbReference type="Google" id="ProtNLM"/>
    </source>
</evidence>
<protein>
    <recommendedName>
        <fullName evidence="4">BMP family ABC transporter substrate-binding protein</fullName>
    </recommendedName>
</protein>
<dbReference type="Gene3D" id="3.40.50.2300">
    <property type="match status" value="1"/>
</dbReference>
<dbReference type="Proteomes" id="UP001500620">
    <property type="component" value="Unassembled WGS sequence"/>
</dbReference>
<gene>
    <name evidence="2" type="ORF">GCM10022255_100740</name>
</gene>
<accession>A0ABP8DSF5</accession>
<proteinExistence type="predicted"/>
<keyword evidence="3" id="KW-1185">Reference proteome</keyword>